<proteinExistence type="predicted"/>
<accession>A0A0D7AS43</accession>
<sequence>PSQESVADALNDLGTIIRPPRRKGPGHIDPNHDPWMGSRLQGMRALYSLYADSKSVTYNKWGASSLQAAVTLGHGTYCARILRRLCRQYIDDCSVLPENPYGDWKKSMLVNEDLSQELNLHLQECHSSSSGVNATTVRDFLCRPGIMSKYAITKEVLIQTARRYLKVMGYRFMKTPSGQYVNGHERKDVKEHRDRVYIPKLQELRR</sequence>
<dbReference type="OrthoDB" id="10044727at2759"/>
<gene>
    <name evidence="1" type="ORF">CYLTODRAFT_322378</name>
</gene>
<feature type="non-terminal residue" evidence="1">
    <location>
        <position position="206"/>
    </location>
</feature>
<evidence type="ECO:0000313" key="1">
    <source>
        <dbReference type="EMBL" id="KIY60825.1"/>
    </source>
</evidence>
<protein>
    <submittedName>
        <fullName evidence="1">Uncharacterized protein</fullName>
    </submittedName>
</protein>
<dbReference type="EMBL" id="KN881222">
    <property type="protein sequence ID" value="KIY60825.1"/>
    <property type="molecule type" value="Genomic_DNA"/>
</dbReference>
<evidence type="ECO:0000313" key="2">
    <source>
        <dbReference type="Proteomes" id="UP000054007"/>
    </source>
</evidence>
<dbReference type="Proteomes" id="UP000054007">
    <property type="component" value="Unassembled WGS sequence"/>
</dbReference>
<reference evidence="1 2" key="1">
    <citation type="journal article" date="2015" name="Fungal Genet. Biol.">
        <title>Evolution of novel wood decay mechanisms in Agaricales revealed by the genome sequences of Fistulina hepatica and Cylindrobasidium torrendii.</title>
        <authorList>
            <person name="Floudas D."/>
            <person name="Held B.W."/>
            <person name="Riley R."/>
            <person name="Nagy L.G."/>
            <person name="Koehler G."/>
            <person name="Ransdell A.S."/>
            <person name="Younus H."/>
            <person name="Chow J."/>
            <person name="Chiniquy J."/>
            <person name="Lipzen A."/>
            <person name="Tritt A."/>
            <person name="Sun H."/>
            <person name="Haridas S."/>
            <person name="LaButti K."/>
            <person name="Ohm R.A."/>
            <person name="Kues U."/>
            <person name="Blanchette R.A."/>
            <person name="Grigoriev I.V."/>
            <person name="Minto R.E."/>
            <person name="Hibbett D.S."/>
        </authorList>
    </citation>
    <scope>NUCLEOTIDE SEQUENCE [LARGE SCALE GENOMIC DNA]</scope>
    <source>
        <strain evidence="1 2">FP15055 ss-10</strain>
    </source>
</reference>
<dbReference type="AlphaFoldDB" id="A0A0D7AS43"/>
<organism evidence="1 2">
    <name type="scientific">Cylindrobasidium torrendii FP15055 ss-10</name>
    <dbReference type="NCBI Taxonomy" id="1314674"/>
    <lineage>
        <taxon>Eukaryota</taxon>
        <taxon>Fungi</taxon>
        <taxon>Dikarya</taxon>
        <taxon>Basidiomycota</taxon>
        <taxon>Agaricomycotina</taxon>
        <taxon>Agaricomycetes</taxon>
        <taxon>Agaricomycetidae</taxon>
        <taxon>Agaricales</taxon>
        <taxon>Marasmiineae</taxon>
        <taxon>Physalacriaceae</taxon>
        <taxon>Cylindrobasidium</taxon>
    </lineage>
</organism>
<keyword evidence="2" id="KW-1185">Reference proteome</keyword>
<feature type="non-terminal residue" evidence="1">
    <location>
        <position position="1"/>
    </location>
</feature>
<name>A0A0D7AS43_9AGAR</name>